<gene>
    <name evidence="3" type="ORF">ERJ67_01005</name>
</gene>
<evidence type="ECO:0000313" key="4">
    <source>
        <dbReference type="Proteomes" id="UP000317990"/>
    </source>
</evidence>
<dbReference type="Gene3D" id="3.30.420.240">
    <property type="match status" value="1"/>
</dbReference>
<dbReference type="Pfam" id="PF17289">
    <property type="entry name" value="Terminase_6C"/>
    <property type="match status" value="1"/>
</dbReference>
<dbReference type="NCBIfam" id="TIGR01630">
    <property type="entry name" value="psiM2_ORF9"/>
    <property type="match status" value="1"/>
</dbReference>
<comment type="caution">
    <text evidence="3">The sequence shown here is derived from an EMBL/GenBank/DDBJ whole genome shotgun (WGS) entry which is preliminary data.</text>
</comment>
<protein>
    <recommendedName>
        <fullName evidence="2">Terminase large subunit gp17-like C-terminal domain-containing protein</fullName>
    </recommendedName>
</protein>
<proteinExistence type="predicted"/>
<dbReference type="InterPro" id="IPR006517">
    <property type="entry name" value="Phage_terminase_lsu-like_C"/>
</dbReference>
<sequence length="156" mass="16586">MPSPPAPAAPGSSHGLEVLWSQRQRLDLPGVVKFLIGTLNDLGQQGWSPDAVLIEDSANGPAVCQLLQRQIPGLIAVRPRGGKLSRAHAVAPLLEAGQLAFRSGNDALQSELLGFPHGAHDDLVDAFCQGVIWLENRHWPAGGRGAPSSRPLLFSR</sequence>
<evidence type="ECO:0000313" key="3">
    <source>
        <dbReference type="EMBL" id="TGG96243.1"/>
    </source>
</evidence>
<dbReference type="Proteomes" id="UP000317990">
    <property type="component" value="Unassembled WGS sequence"/>
</dbReference>
<dbReference type="AlphaFoldDB" id="A0A524RQV9"/>
<feature type="domain" description="Terminase large subunit gp17-like C-terminal" evidence="2">
    <location>
        <begin position="47"/>
        <end position="129"/>
    </location>
</feature>
<organism evidence="3 4">
    <name type="scientific">Aphanocapsa feldmannii 277cV</name>
    <dbReference type="NCBI Taxonomy" id="2507553"/>
    <lineage>
        <taxon>Bacteria</taxon>
        <taxon>Bacillati</taxon>
        <taxon>Cyanobacteriota</taxon>
        <taxon>Cyanophyceae</taxon>
        <taxon>Oscillatoriophycideae</taxon>
        <taxon>Chroococcales</taxon>
        <taxon>Microcystaceae</taxon>
        <taxon>Aphanocapsa</taxon>
    </lineage>
</organism>
<dbReference type="InterPro" id="IPR035421">
    <property type="entry name" value="Terminase_6C"/>
</dbReference>
<dbReference type="EMBL" id="SRMO01000023">
    <property type="protein sequence ID" value="TGG96243.1"/>
    <property type="molecule type" value="Genomic_DNA"/>
</dbReference>
<reference evidence="3 4" key="1">
    <citation type="journal article" date="2019" name="mSystems">
        <title>Life at home and on the roam: Genomic adaptions reflect the dual lifestyle of an intracellular, facultative symbiont.</title>
        <authorList>
            <person name="Burgsdorf I."/>
        </authorList>
    </citation>
    <scope>NUCLEOTIDE SEQUENCE [LARGE SCALE GENOMIC DNA]</scope>
    <source>
        <strain evidence="3">277cV</strain>
    </source>
</reference>
<evidence type="ECO:0000259" key="2">
    <source>
        <dbReference type="Pfam" id="PF17289"/>
    </source>
</evidence>
<name>A0A524RQV9_9CHRO</name>
<evidence type="ECO:0000256" key="1">
    <source>
        <dbReference type="ARBA" id="ARBA00022612"/>
    </source>
</evidence>
<accession>A0A524RQV9</accession>
<keyword evidence="1" id="KW-1188">Viral release from host cell</keyword>